<feature type="compositionally biased region" description="Pro residues" evidence="3">
    <location>
        <begin position="1265"/>
        <end position="1276"/>
    </location>
</feature>
<dbReference type="PROSITE" id="PS51852">
    <property type="entry name" value="PG1"/>
    <property type="match status" value="1"/>
</dbReference>
<dbReference type="GO" id="GO:0005829">
    <property type="term" value="C:cytosol"/>
    <property type="evidence" value="ECO:0007669"/>
    <property type="project" value="TreeGrafter"/>
</dbReference>
<feature type="compositionally biased region" description="Basic residues" evidence="3">
    <location>
        <begin position="1111"/>
        <end position="1121"/>
    </location>
</feature>
<comment type="caution">
    <text evidence="8">The sequence shown here is derived from an EMBL/GenBank/DDBJ whole genome shotgun (WGS) entry which is preliminary data.</text>
</comment>
<feature type="region of interest" description="Disordered" evidence="3">
    <location>
        <begin position="1303"/>
        <end position="1406"/>
    </location>
</feature>
<proteinExistence type="predicted"/>
<feature type="compositionally biased region" description="Basic residues" evidence="3">
    <location>
        <begin position="1597"/>
        <end position="1612"/>
    </location>
</feature>
<feature type="compositionally biased region" description="Polar residues" evidence="3">
    <location>
        <begin position="1534"/>
        <end position="1550"/>
    </location>
</feature>
<dbReference type="InterPro" id="IPR027417">
    <property type="entry name" value="P-loop_NTPase"/>
</dbReference>
<keyword evidence="2" id="KW-0677">Repeat</keyword>
<dbReference type="GO" id="GO:0050770">
    <property type="term" value="P:regulation of axonogenesis"/>
    <property type="evidence" value="ECO:0007669"/>
    <property type="project" value="TreeGrafter"/>
</dbReference>
<name>A0A8J2RRR1_9CRUS</name>
<dbReference type="InterPro" id="IPR039006">
    <property type="entry name" value="RhoGAP_pG2"/>
</dbReference>
<evidence type="ECO:0000256" key="3">
    <source>
        <dbReference type="SAM" id="MobiDB-lite"/>
    </source>
</evidence>
<evidence type="ECO:0000256" key="2">
    <source>
        <dbReference type="ARBA" id="ARBA00022737"/>
    </source>
</evidence>
<dbReference type="SMART" id="SM00324">
    <property type="entry name" value="RhoGAP"/>
    <property type="match status" value="1"/>
</dbReference>
<dbReference type="InterPro" id="IPR008936">
    <property type="entry name" value="Rho_GTPase_activation_prot"/>
</dbReference>
<feature type="compositionally biased region" description="Polar residues" evidence="3">
    <location>
        <begin position="1625"/>
        <end position="1637"/>
    </location>
</feature>
<dbReference type="InterPro" id="IPR051978">
    <property type="entry name" value="Rho-GAP_domain"/>
</dbReference>
<feature type="region of interest" description="Disordered" evidence="3">
    <location>
        <begin position="747"/>
        <end position="778"/>
    </location>
</feature>
<dbReference type="OrthoDB" id="6356688at2759"/>
<gene>
    <name evidence="8" type="ORF">DGAL_LOCUS11815</name>
</gene>
<evidence type="ECO:0000259" key="6">
    <source>
        <dbReference type="PROSITE" id="PS51852"/>
    </source>
</evidence>
<dbReference type="Proteomes" id="UP000789390">
    <property type="component" value="Unassembled WGS sequence"/>
</dbReference>
<accession>A0A8J2RRR1</accession>
<feature type="region of interest" description="Disordered" evidence="3">
    <location>
        <begin position="994"/>
        <end position="1133"/>
    </location>
</feature>
<dbReference type="Pfam" id="PF19518">
    <property type="entry name" value="RhoGAP_pG1_pG2"/>
    <property type="match status" value="2"/>
</dbReference>
<dbReference type="Gene3D" id="3.40.50.300">
    <property type="entry name" value="P-loop containing nucleotide triphosphate hydrolases"/>
    <property type="match status" value="1"/>
</dbReference>
<protein>
    <recommendedName>
        <fullName evidence="10">Rho GTPase-activating protein 190</fullName>
    </recommendedName>
</protein>
<dbReference type="InterPro" id="IPR036517">
    <property type="entry name" value="FF_domain_sf"/>
</dbReference>
<feature type="compositionally biased region" description="Basic and acidic residues" evidence="3">
    <location>
        <begin position="1096"/>
        <end position="1110"/>
    </location>
</feature>
<keyword evidence="1" id="KW-0343">GTPase activation</keyword>
<dbReference type="PANTHER" id="PTHR46005">
    <property type="entry name" value="RHO GTPASE-ACTIVATING PROTEIN 190"/>
    <property type="match status" value="1"/>
</dbReference>
<feature type="region of interest" description="Disordered" evidence="3">
    <location>
        <begin position="1716"/>
        <end position="1778"/>
    </location>
</feature>
<dbReference type="GO" id="GO:0005096">
    <property type="term" value="F:GTPase activator activity"/>
    <property type="evidence" value="ECO:0007669"/>
    <property type="project" value="UniProtKB-KW"/>
</dbReference>
<dbReference type="InterPro" id="IPR032835">
    <property type="entry name" value="RhoGAP-FF1"/>
</dbReference>
<evidence type="ECO:0008006" key="10">
    <source>
        <dbReference type="Google" id="ProtNLM"/>
    </source>
</evidence>
<evidence type="ECO:0000259" key="4">
    <source>
        <dbReference type="PROSITE" id="PS50238"/>
    </source>
</evidence>
<feature type="region of interest" description="Disordered" evidence="3">
    <location>
        <begin position="1190"/>
        <end position="1287"/>
    </location>
</feature>
<dbReference type="SUPFAM" id="SSF52540">
    <property type="entry name" value="P-loop containing nucleoside triphosphate hydrolases"/>
    <property type="match status" value="1"/>
</dbReference>
<dbReference type="Pfam" id="PF16512">
    <property type="entry name" value="RhoGAP-FF1"/>
    <property type="match status" value="1"/>
</dbReference>
<dbReference type="Pfam" id="PF23083">
    <property type="entry name" value="FF_RHG35_4th"/>
    <property type="match status" value="1"/>
</dbReference>
<feature type="compositionally biased region" description="Polar residues" evidence="3">
    <location>
        <begin position="1124"/>
        <end position="1133"/>
    </location>
</feature>
<feature type="domain" description="PG2 pseudoGTPase" evidence="7">
    <location>
        <begin position="825"/>
        <end position="986"/>
    </location>
</feature>
<evidence type="ECO:0000259" key="7">
    <source>
        <dbReference type="PROSITE" id="PS51853"/>
    </source>
</evidence>
<evidence type="ECO:0000313" key="9">
    <source>
        <dbReference type="Proteomes" id="UP000789390"/>
    </source>
</evidence>
<dbReference type="PROSITE" id="PS51853">
    <property type="entry name" value="PG2"/>
    <property type="match status" value="1"/>
</dbReference>
<dbReference type="InterPro" id="IPR057284">
    <property type="entry name" value="FF_RHG35_4th"/>
</dbReference>
<reference evidence="8" key="1">
    <citation type="submission" date="2021-11" db="EMBL/GenBank/DDBJ databases">
        <authorList>
            <person name="Schell T."/>
        </authorList>
    </citation>
    <scope>NUCLEOTIDE SEQUENCE</scope>
    <source>
        <strain evidence="8">M5</strain>
    </source>
</reference>
<dbReference type="Gene3D" id="1.10.10.440">
    <property type="entry name" value="FF domain"/>
    <property type="match status" value="2"/>
</dbReference>
<dbReference type="InterPro" id="IPR002713">
    <property type="entry name" value="FF_domain"/>
</dbReference>
<evidence type="ECO:0000259" key="5">
    <source>
        <dbReference type="PROSITE" id="PS51676"/>
    </source>
</evidence>
<feature type="region of interest" description="Disordered" evidence="3">
    <location>
        <begin position="1451"/>
        <end position="1484"/>
    </location>
</feature>
<feature type="region of interest" description="Disordered" evidence="3">
    <location>
        <begin position="1422"/>
        <end position="1441"/>
    </location>
</feature>
<dbReference type="CDD" id="cd22207">
    <property type="entry name" value="pseudoGTPaseD_p190RhoGAP"/>
    <property type="match status" value="1"/>
</dbReference>
<evidence type="ECO:0000313" key="8">
    <source>
        <dbReference type="EMBL" id="CAH0108434.1"/>
    </source>
</evidence>
<dbReference type="SUPFAM" id="SSF48350">
    <property type="entry name" value="GTPase activation domain, GAP"/>
    <property type="match status" value="1"/>
</dbReference>
<dbReference type="PROSITE" id="PS51676">
    <property type="entry name" value="FF"/>
    <property type="match status" value="1"/>
</dbReference>
<dbReference type="Gene3D" id="1.10.555.10">
    <property type="entry name" value="Rho GTPase activation protein"/>
    <property type="match status" value="1"/>
</dbReference>
<dbReference type="PANTHER" id="PTHR46005:SF4">
    <property type="entry name" value="RHO GTPASE-ACTIVATING PROTEIN 190"/>
    <property type="match status" value="1"/>
</dbReference>
<dbReference type="Pfam" id="PF00620">
    <property type="entry name" value="RhoGAP"/>
    <property type="match status" value="1"/>
</dbReference>
<organism evidence="8 9">
    <name type="scientific">Daphnia galeata</name>
    <dbReference type="NCBI Taxonomy" id="27404"/>
    <lineage>
        <taxon>Eukaryota</taxon>
        <taxon>Metazoa</taxon>
        <taxon>Ecdysozoa</taxon>
        <taxon>Arthropoda</taxon>
        <taxon>Crustacea</taxon>
        <taxon>Branchiopoda</taxon>
        <taxon>Diplostraca</taxon>
        <taxon>Cladocera</taxon>
        <taxon>Anomopoda</taxon>
        <taxon>Daphniidae</taxon>
        <taxon>Daphnia</taxon>
    </lineage>
</organism>
<feature type="compositionally biased region" description="Low complexity" evidence="3">
    <location>
        <begin position="1199"/>
        <end position="1211"/>
    </location>
</feature>
<feature type="compositionally biased region" description="Low complexity" evidence="3">
    <location>
        <begin position="1371"/>
        <end position="1383"/>
    </location>
</feature>
<dbReference type="PROSITE" id="PS50238">
    <property type="entry name" value="RHOGAP"/>
    <property type="match status" value="1"/>
</dbReference>
<dbReference type="InterPro" id="IPR039007">
    <property type="entry name" value="pG1"/>
</dbReference>
<dbReference type="GO" id="GO:0008361">
    <property type="term" value="P:regulation of cell size"/>
    <property type="evidence" value="ECO:0007669"/>
    <property type="project" value="TreeGrafter"/>
</dbReference>
<keyword evidence="9" id="KW-1185">Reference proteome</keyword>
<feature type="domain" description="PG1 pseudoGTPase" evidence="6">
    <location>
        <begin position="600"/>
        <end position="774"/>
    </location>
</feature>
<dbReference type="InterPro" id="IPR045786">
    <property type="entry name" value="RhoGAP_pG1_pG2"/>
</dbReference>
<feature type="region of interest" description="Disordered" evidence="3">
    <location>
        <begin position="1500"/>
        <end position="1691"/>
    </location>
</feature>
<feature type="compositionally biased region" description="Pro residues" evidence="3">
    <location>
        <begin position="1329"/>
        <end position="1341"/>
    </location>
</feature>
<feature type="compositionally biased region" description="Basic and acidic residues" evidence="3">
    <location>
        <begin position="1717"/>
        <end position="1778"/>
    </location>
</feature>
<feature type="compositionally biased region" description="Polar residues" evidence="3">
    <location>
        <begin position="1038"/>
        <end position="1049"/>
    </location>
</feature>
<evidence type="ECO:0000256" key="1">
    <source>
        <dbReference type="ARBA" id="ARBA00022468"/>
    </source>
</evidence>
<feature type="domain" description="FF" evidence="5">
    <location>
        <begin position="485"/>
        <end position="554"/>
    </location>
</feature>
<dbReference type="GO" id="GO:0007266">
    <property type="term" value="P:Rho protein signal transduction"/>
    <property type="evidence" value="ECO:0007669"/>
    <property type="project" value="TreeGrafter"/>
</dbReference>
<feature type="domain" description="Rho-GAP" evidence="4">
    <location>
        <begin position="1782"/>
        <end position="1971"/>
    </location>
</feature>
<dbReference type="InterPro" id="IPR000198">
    <property type="entry name" value="RhoGAP_dom"/>
</dbReference>
<dbReference type="EMBL" id="CAKKLH010000284">
    <property type="protein sequence ID" value="CAH0108434.1"/>
    <property type="molecule type" value="Genomic_DNA"/>
</dbReference>
<feature type="compositionally biased region" description="Polar residues" evidence="3">
    <location>
        <begin position="1392"/>
        <end position="1405"/>
    </location>
</feature>
<dbReference type="SMART" id="SM00441">
    <property type="entry name" value="FF"/>
    <property type="match status" value="2"/>
</dbReference>
<sequence>MARKAEQVRTLNVSVVGLAGTEKERGQSGLGKSCLCNRFIKSLADDYHVEHISVLSQTDFSGRVINNDHFLYWGETTKQADDGVEYHFHLVEQTEFIDDASFQPFKGGKMEPYVKRCAATKLTSAEKFMYICKNQLGIEKEYEQKVMPDGKFNVDGFICVFDVSMVPSRPIERQLEYTANILANLVKSKKPIVLATTKNDEAFDGFIREAEKLVSRKEFKGSIALVETSAHENVNVDLAFLVLAQMVDKAKNRMRIVPFAEAARSRKDVLDVATEAFQRLIRAQVTDFRALWSATSKKLAPNPDYIHYCNLFGQDDAQRLFRRHVKKLKDEHLARKIKGYMDTLPEILLEFFPDLPSLEEGDWELIKEKMHSHADFNNYFLDCPADGMSWAETDLLDSTEMRIPFDVLDTSEAEMVFRNHINSLQKEQRFLEYRHQFKSLLQETGYVTPGKTLSEVQVLFMGRECFEALSEADCHHIYDLHQRDITEKARKNFQELLLEHAHLFYQFKSIAPSGTVTQDDIREITEELQEDSRYKSLDRLDNERRLLLLQHLGFVHCPIREHCPAHPNCMDAVIERLISVKAHRPSSWNRHSQWMLGSGGGDNSQLSLVLLGVGDLAHELAGEIRALCDEDEYEMDNQVYSLDYRIIDGDVSLPQNSFRTTEFTPQGCFCVFSNDESFEYIRDSLEKTLLSNLEQEDRLPFQGLPIVIVMAAEPSLSETDYEHLKGEGLNLADNLQCPFIEVSQSSTTSSMYGGKLGAASTEDGEHNGESPAEVQTQGERFSPHLVSSALRALVTSIQQRAGFLNVCQSSLSSGMMDSSCQPDIRIILSMLCADPFSVESVLGPLLSHQCCFLSGERSLTLETFLGDSKRRVEVVVTSYHSADSFRDDLVHGFILVYSTKRKASLATLVAFSQNIPNLPIQILAVTESGGAANAFFNSELSHQLITAGNAAADRLQAHFMTLTASANPKSAIYTPFFKEVWDKKMEIEQAFQLEDASGLNDSGEGTLERPLRRTQPIPPPRHSAGPVYGRCGVGIYGQRSSRAGSNEGSGSEIYERLPTDGSLGDDGEDAVSPTYPDDRRLTPSDDSDLYSTLDRPMQRSKENGVGEHLVKPSHLKTRQKTRQADGSRQSCPSVDSLPLAFSFSLRGPSYPCGATGGRVPVNPASHIMTLQSQHPLMMATGLNPSGVNPYSTPIPHYTPSSSGSAAASNHAPSPPPFGHLGESQESSSSPKLFSRDTLRDGGSYVTGRTGHRYSSFQHHHHPVGPSFPPPPVPTSAPPSSSRFSHFQSLGPSLVQAEAALWGGEQRRSGSNGGADPADKKSRGGGFQVFPPPSTPPEPAPPDRGATVANPPSHPTSQVPAPPRWQLLHGATVSSSLPTASSHTSLDEAASDASCSRDSISTSQTGWMDDSVFLRTRNEMEDEAWGPGISGGGGPGVDSYSHRAFTTGRRKMLPQQQQVQVSGHPHTSRKQQQQTYQHPGKLNPKDFANVADAIARMKLVSSGKECPTVPPPPPPRLVKGKESHRHFGSYDGDYSYTSTQDQLTSGQQTNTSKSRSRYRREKERPAVYTDSDSSDSSLDRRPNISGAGPGSGDGSSRPPRKSSTHKRPRRKRAAIPVATPRVPSLPSANSQSTTTNLPPSGMPLPLSARSRGQPTGDTAAATDKGIGPRDPIYSALPDDDPSMDVASPRERDLGSPLVGFISRQRNLDGSVGVGLVMEQERAERDPSTQRRKDKAKAKDDEKQEKRRLKEEERQRREREKEKERERKRNLKMTKDGKKDKVAPTLEDVVQAEGRAIPLFLETCVRFIEAEGLDSEGIYRVPGNRAHVDMLFQKLEEDPNYDIHELDIAVNAVATALKDFFKRFPSILTQDQMSEMEEISMTPDRSCRLLALRDLLTKKLTPVSFNVLKFIFQHFVKVTENCKANSMDSKNLAICWWPTLLPFEFTDMIRFEMMRPHLEDTVQAMIDQFPFLFLGKDEIVMV</sequence>